<gene>
    <name evidence="2" type="ORF">SAMN02927900_04465</name>
</gene>
<accession>A0A1G4T0S4</accession>
<dbReference type="EMBL" id="FMTM01000007">
    <property type="protein sequence ID" value="SCW74435.1"/>
    <property type="molecule type" value="Genomic_DNA"/>
</dbReference>
<protein>
    <submittedName>
        <fullName evidence="2">Uncharacterized protein</fullName>
    </submittedName>
</protein>
<evidence type="ECO:0000256" key="1">
    <source>
        <dbReference type="SAM" id="MobiDB-lite"/>
    </source>
</evidence>
<dbReference type="AlphaFoldDB" id="A0A1G4T0S4"/>
<feature type="region of interest" description="Disordered" evidence="1">
    <location>
        <begin position="191"/>
        <end position="229"/>
    </location>
</feature>
<evidence type="ECO:0000313" key="3">
    <source>
        <dbReference type="Proteomes" id="UP000199542"/>
    </source>
</evidence>
<organism evidence="2 3">
    <name type="scientific">Rhizobium mongolense subsp. loessense</name>
    <dbReference type="NCBI Taxonomy" id="158890"/>
    <lineage>
        <taxon>Bacteria</taxon>
        <taxon>Pseudomonadati</taxon>
        <taxon>Pseudomonadota</taxon>
        <taxon>Alphaproteobacteria</taxon>
        <taxon>Hyphomicrobiales</taxon>
        <taxon>Rhizobiaceae</taxon>
        <taxon>Rhizobium/Agrobacterium group</taxon>
        <taxon>Rhizobium</taxon>
    </lineage>
</organism>
<reference evidence="2 3" key="1">
    <citation type="submission" date="2016-10" db="EMBL/GenBank/DDBJ databases">
        <authorList>
            <person name="de Groot N.N."/>
        </authorList>
    </citation>
    <scope>NUCLEOTIDE SEQUENCE [LARGE SCALE GENOMIC DNA]</scope>
    <source>
        <strain evidence="2 3">CGMCC 1.3401</strain>
    </source>
</reference>
<sequence>MKALLRIFRPSRKLVIVIGGTALFIGASGGVAVYIGRDNIIGQVLEEANGVSCTDVNLVTIKKQDRVWIRKYIKTEPTDGMTRVKTALRVAQAIYAQERPDLVQVVVLDENGPTLRSDIRGRAIGADVVYIPHPDRLVEGLNGKSYTARYYDGEASENGLFFGERIDLPDDEIQALNASFKQRSDCIDPTAVAATAGEGNERGVEEGASPEGEAGSPPEGSKAAPASGH</sequence>
<evidence type="ECO:0000313" key="2">
    <source>
        <dbReference type="EMBL" id="SCW74435.1"/>
    </source>
</evidence>
<dbReference type="Proteomes" id="UP000199542">
    <property type="component" value="Unassembled WGS sequence"/>
</dbReference>
<proteinExistence type="predicted"/>
<dbReference type="RefSeq" id="WP_092586988.1">
    <property type="nucleotide sequence ID" value="NZ_FMTM01000007.1"/>
</dbReference>
<feature type="compositionally biased region" description="Low complexity" evidence="1">
    <location>
        <begin position="206"/>
        <end position="221"/>
    </location>
</feature>
<name>A0A1G4T0S4_9HYPH</name>